<dbReference type="KEGG" id="rul:UC8_59020"/>
<reference evidence="1 2" key="1">
    <citation type="submission" date="2019-08" db="EMBL/GenBank/DDBJ databases">
        <title>Deep-cultivation of Planctomycetes and their phenomic and genomic characterization uncovers novel biology.</title>
        <authorList>
            <person name="Wiegand S."/>
            <person name="Jogler M."/>
            <person name="Boedeker C."/>
            <person name="Pinto D."/>
            <person name="Vollmers J."/>
            <person name="Rivas-Marin E."/>
            <person name="Kohn T."/>
            <person name="Peeters S.H."/>
            <person name="Heuer A."/>
            <person name="Rast P."/>
            <person name="Oberbeckmann S."/>
            <person name="Bunk B."/>
            <person name="Jeske O."/>
            <person name="Meyerdierks A."/>
            <person name="Storesund J.E."/>
            <person name="Kallscheuer N."/>
            <person name="Luecker S."/>
            <person name="Lage O.M."/>
            <person name="Pohl T."/>
            <person name="Merkel B.J."/>
            <person name="Hornburger P."/>
            <person name="Mueller R.-W."/>
            <person name="Bruemmer F."/>
            <person name="Labrenz M."/>
            <person name="Spormann A.M."/>
            <person name="Op den Camp H."/>
            <person name="Overmann J."/>
            <person name="Amann R."/>
            <person name="Jetten M.S.M."/>
            <person name="Mascher T."/>
            <person name="Medema M.H."/>
            <person name="Devos D.P."/>
            <person name="Kaster A.-K."/>
            <person name="Ovreas L."/>
            <person name="Rohde M."/>
            <person name="Galperin M.Y."/>
            <person name="Jogler C."/>
        </authorList>
    </citation>
    <scope>NUCLEOTIDE SEQUENCE [LARGE SCALE GENOMIC DNA]</scope>
    <source>
        <strain evidence="1 2">UC8</strain>
    </source>
</reference>
<dbReference type="AlphaFoldDB" id="A0A5B9R202"/>
<organism evidence="1 2">
    <name type="scientific">Roseimaritima ulvae</name>
    <dbReference type="NCBI Taxonomy" id="980254"/>
    <lineage>
        <taxon>Bacteria</taxon>
        <taxon>Pseudomonadati</taxon>
        <taxon>Planctomycetota</taxon>
        <taxon>Planctomycetia</taxon>
        <taxon>Pirellulales</taxon>
        <taxon>Pirellulaceae</taxon>
        <taxon>Roseimaritima</taxon>
    </lineage>
</organism>
<protein>
    <submittedName>
        <fullName evidence="1">Uncharacterized protein</fullName>
    </submittedName>
</protein>
<sequence>MAKHDVSVDMPPRPLKREDVIFTVKRDGAMLGTLEVSNGSLVWFPAGASSGCKMSWLNFDRLMQDNAAAKEKR</sequence>
<name>A0A5B9R202_9BACT</name>
<evidence type="ECO:0000313" key="2">
    <source>
        <dbReference type="Proteomes" id="UP000325286"/>
    </source>
</evidence>
<proteinExistence type="predicted"/>
<keyword evidence="2" id="KW-1185">Reference proteome</keyword>
<accession>A0A5B9R202</accession>
<dbReference type="EMBL" id="CP042914">
    <property type="protein sequence ID" value="QEG43845.1"/>
    <property type="molecule type" value="Genomic_DNA"/>
</dbReference>
<dbReference type="OrthoDB" id="9135874at2"/>
<dbReference type="Proteomes" id="UP000325286">
    <property type="component" value="Chromosome"/>
</dbReference>
<gene>
    <name evidence="1" type="ORF">UC8_59020</name>
</gene>
<dbReference type="RefSeq" id="WP_148080643.1">
    <property type="nucleotide sequence ID" value="NZ_CP042914.1"/>
</dbReference>
<evidence type="ECO:0000313" key="1">
    <source>
        <dbReference type="EMBL" id="QEG43845.1"/>
    </source>
</evidence>